<dbReference type="AlphaFoldDB" id="A0A8K1I9Y4"/>
<dbReference type="InterPro" id="IPR025660">
    <property type="entry name" value="Pept_his_AS"/>
</dbReference>
<dbReference type="GO" id="GO:0008234">
    <property type="term" value="F:cysteine-type peptidase activity"/>
    <property type="evidence" value="ECO:0007669"/>
    <property type="project" value="InterPro"/>
</dbReference>
<proteinExistence type="evidence at transcript level"/>
<name>A0A8K1I9Y4_9HEMI</name>
<comment type="similarity">
    <text evidence="1">Belongs to the peptidase C1 family.</text>
</comment>
<dbReference type="Pfam" id="PF00112">
    <property type="entry name" value="Peptidase_C1"/>
    <property type="match status" value="1"/>
</dbReference>
<dbReference type="Gene3D" id="3.90.70.10">
    <property type="entry name" value="Cysteine proteinases"/>
    <property type="match status" value="1"/>
</dbReference>
<evidence type="ECO:0000256" key="1">
    <source>
        <dbReference type="ARBA" id="ARBA00008455"/>
    </source>
</evidence>
<protein>
    <submittedName>
        <fullName evidence="3">Cathepsin B</fullName>
    </submittedName>
</protein>
<dbReference type="SUPFAM" id="SSF54001">
    <property type="entry name" value="Cysteine proteinases"/>
    <property type="match status" value="1"/>
</dbReference>
<dbReference type="InterPro" id="IPR038765">
    <property type="entry name" value="Papain-like_cys_pep_sf"/>
</dbReference>
<evidence type="ECO:0000313" key="3">
    <source>
        <dbReference type="EMBL" id="UBY00368.1"/>
    </source>
</evidence>
<dbReference type="InterPro" id="IPR013128">
    <property type="entry name" value="Peptidase_C1A"/>
</dbReference>
<accession>A0A8K1I9Y4</accession>
<dbReference type="EMBL" id="OK188783">
    <property type="protein sequence ID" value="UBY00368.1"/>
    <property type="molecule type" value="mRNA"/>
</dbReference>
<evidence type="ECO:0000259" key="2">
    <source>
        <dbReference type="SMART" id="SM00645"/>
    </source>
</evidence>
<dbReference type="InterPro" id="IPR000668">
    <property type="entry name" value="Peptidase_C1A_C"/>
</dbReference>
<dbReference type="PROSITE" id="PS00639">
    <property type="entry name" value="THIOL_PROTEASE_HIS"/>
    <property type="match status" value="1"/>
</dbReference>
<sequence>MAWRHWVKSGIVSGGSYGSEQGCRPYEIAPCEHHVNGTRPSCDASKGRTPKCVKECQNKNYDVPYKQDLTFGEKSYSVSADEKSIMKEIYQHGPVEGAFTVYDDLILYKSGVYKHVAGKALGGHAIRILGWGEDETSKEKYWLIANSWNTDWGDKGMFRILRGQDECGIESGIVAGIPKV</sequence>
<dbReference type="GO" id="GO:0006508">
    <property type="term" value="P:proteolysis"/>
    <property type="evidence" value="ECO:0007669"/>
    <property type="project" value="InterPro"/>
</dbReference>
<dbReference type="SMART" id="SM00645">
    <property type="entry name" value="Pept_C1"/>
    <property type="match status" value="1"/>
</dbReference>
<dbReference type="PANTHER" id="PTHR12411">
    <property type="entry name" value="CYSTEINE PROTEASE FAMILY C1-RELATED"/>
    <property type="match status" value="1"/>
</dbReference>
<feature type="domain" description="Peptidase C1A papain C-terminal" evidence="2">
    <location>
        <begin position="3"/>
        <end position="177"/>
    </location>
</feature>
<organism evidence="3">
    <name type="scientific">Bactericera trigonica</name>
    <dbReference type="NCBI Taxonomy" id="1100831"/>
    <lineage>
        <taxon>Eukaryota</taxon>
        <taxon>Metazoa</taxon>
        <taxon>Ecdysozoa</taxon>
        <taxon>Arthropoda</taxon>
        <taxon>Hexapoda</taxon>
        <taxon>Insecta</taxon>
        <taxon>Pterygota</taxon>
        <taxon>Neoptera</taxon>
        <taxon>Paraneoptera</taxon>
        <taxon>Hemiptera</taxon>
        <taxon>Sternorrhyncha</taxon>
        <taxon>Psylloidea</taxon>
        <taxon>Triozidae</taxon>
        <taxon>Bactericera</taxon>
    </lineage>
</organism>
<reference evidence="3" key="1">
    <citation type="submission" date="2021-06" db="EMBL/GenBank/DDBJ databases">
        <authorList>
            <person name="Sarkar P."/>
            <person name="Ghanim M."/>
        </authorList>
    </citation>
    <scope>NUCLEOTIDE SEQUENCE</scope>
</reference>